<dbReference type="AlphaFoldDB" id="A0A517N8J9"/>
<dbReference type="InterPro" id="IPR029063">
    <property type="entry name" value="SAM-dependent_MTases_sf"/>
</dbReference>
<feature type="domain" description="Methyltransferase" evidence="1">
    <location>
        <begin position="58"/>
        <end position="152"/>
    </location>
</feature>
<dbReference type="Pfam" id="PF13649">
    <property type="entry name" value="Methyltransf_25"/>
    <property type="match status" value="1"/>
</dbReference>
<dbReference type="SUPFAM" id="SSF53335">
    <property type="entry name" value="S-adenosyl-L-methionine-dependent methyltransferases"/>
    <property type="match status" value="1"/>
</dbReference>
<reference evidence="2 3" key="1">
    <citation type="submission" date="2019-02" db="EMBL/GenBank/DDBJ databases">
        <title>Deep-cultivation of Planctomycetes and their phenomic and genomic characterization uncovers novel biology.</title>
        <authorList>
            <person name="Wiegand S."/>
            <person name="Jogler M."/>
            <person name="Boedeker C."/>
            <person name="Pinto D."/>
            <person name="Vollmers J."/>
            <person name="Rivas-Marin E."/>
            <person name="Kohn T."/>
            <person name="Peeters S.H."/>
            <person name="Heuer A."/>
            <person name="Rast P."/>
            <person name="Oberbeckmann S."/>
            <person name="Bunk B."/>
            <person name="Jeske O."/>
            <person name="Meyerdierks A."/>
            <person name="Storesund J.E."/>
            <person name="Kallscheuer N."/>
            <person name="Luecker S."/>
            <person name="Lage O.M."/>
            <person name="Pohl T."/>
            <person name="Merkel B.J."/>
            <person name="Hornburger P."/>
            <person name="Mueller R.-W."/>
            <person name="Bruemmer F."/>
            <person name="Labrenz M."/>
            <person name="Spormann A.M."/>
            <person name="Op den Camp H."/>
            <person name="Overmann J."/>
            <person name="Amann R."/>
            <person name="Jetten M.S.M."/>
            <person name="Mascher T."/>
            <person name="Medema M.H."/>
            <person name="Devos D.P."/>
            <person name="Kaster A.-K."/>
            <person name="Ovreas L."/>
            <person name="Rohde M."/>
            <person name="Galperin M.Y."/>
            <person name="Jogler C."/>
        </authorList>
    </citation>
    <scope>NUCLEOTIDE SEQUENCE [LARGE SCALE GENOMIC DNA]</scope>
    <source>
        <strain evidence="2 3">K22_7</strain>
    </source>
</reference>
<accession>A0A517N8J9</accession>
<dbReference type="InterPro" id="IPR041698">
    <property type="entry name" value="Methyltransf_25"/>
</dbReference>
<sequence length="244" mass="27278">MERNRQPEIMDQEDLPEELHVHALSGLARLNKVSFIAPILFRHLKKIASQHTSGKLRVLDVASGSADLPIAWSQMGNRCGIDIEVTTVEISHFAIEKQFQRAALAGVKISAIQQDCIREPLPTGFDVITNSLFLHHLDPHDTIHLLKSMHSAARVASMVCDLERSKLNRELISAASRVLTRSKVVHHDARLSVEGAYTLSEAKTLAEEAVGGTIQARRIFPGRFYFKLWAPDFAPTNNQHRRSP</sequence>
<dbReference type="CDD" id="cd02440">
    <property type="entry name" value="AdoMet_MTases"/>
    <property type="match status" value="1"/>
</dbReference>
<name>A0A517N8J9_9BACT</name>
<dbReference type="Gene3D" id="3.40.50.150">
    <property type="entry name" value="Vaccinia Virus protein VP39"/>
    <property type="match status" value="1"/>
</dbReference>
<keyword evidence="3" id="KW-1185">Reference proteome</keyword>
<protein>
    <recommendedName>
        <fullName evidence="1">Methyltransferase domain-containing protein</fullName>
    </recommendedName>
</protein>
<organism evidence="2 3">
    <name type="scientific">Rubripirellula lacrimiformis</name>
    <dbReference type="NCBI Taxonomy" id="1930273"/>
    <lineage>
        <taxon>Bacteria</taxon>
        <taxon>Pseudomonadati</taxon>
        <taxon>Planctomycetota</taxon>
        <taxon>Planctomycetia</taxon>
        <taxon>Pirellulales</taxon>
        <taxon>Pirellulaceae</taxon>
        <taxon>Rubripirellula</taxon>
    </lineage>
</organism>
<evidence type="ECO:0000313" key="3">
    <source>
        <dbReference type="Proteomes" id="UP000318538"/>
    </source>
</evidence>
<dbReference type="OrthoDB" id="9800454at2"/>
<proteinExistence type="predicted"/>
<dbReference type="EMBL" id="CP036525">
    <property type="protein sequence ID" value="QDT03450.1"/>
    <property type="molecule type" value="Genomic_DNA"/>
</dbReference>
<dbReference type="Proteomes" id="UP000318538">
    <property type="component" value="Chromosome"/>
</dbReference>
<evidence type="ECO:0000313" key="2">
    <source>
        <dbReference type="EMBL" id="QDT03450.1"/>
    </source>
</evidence>
<gene>
    <name evidence="2" type="ORF">K227x_18340</name>
</gene>
<evidence type="ECO:0000259" key="1">
    <source>
        <dbReference type="Pfam" id="PF13649"/>
    </source>
</evidence>
<dbReference type="KEGG" id="rlc:K227x_18340"/>
<dbReference type="RefSeq" id="WP_145169135.1">
    <property type="nucleotide sequence ID" value="NZ_CP036525.1"/>
</dbReference>